<name>A0A7X1PLT9_9PSED</name>
<evidence type="ECO:0000313" key="2">
    <source>
        <dbReference type="EMBL" id="MQA53208.1"/>
    </source>
</evidence>
<reference evidence="2 3" key="1">
    <citation type="submission" date="2019-10" db="EMBL/GenBank/DDBJ databases">
        <title>Pseudomonas dajingensis sp. nov., isolated from the profound head ulcers of farmed Murray cod (Maccullochella peelii peelii).</title>
        <authorList>
            <person name="Liu Y."/>
        </authorList>
    </citation>
    <scope>NUCLEOTIDE SEQUENCE [LARGE SCALE GENOMIC DNA]</scope>
    <source>
        <strain evidence="2 3">MC042</strain>
    </source>
</reference>
<dbReference type="Pfam" id="PF15566">
    <property type="entry name" value="Imm32"/>
    <property type="match status" value="1"/>
</dbReference>
<organism evidence="2 3">
    <name type="scientific">Pseudomonas piscis</name>
    <dbReference type="NCBI Taxonomy" id="2614538"/>
    <lineage>
        <taxon>Bacteria</taxon>
        <taxon>Pseudomonadati</taxon>
        <taxon>Pseudomonadota</taxon>
        <taxon>Gammaproteobacteria</taxon>
        <taxon>Pseudomonadales</taxon>
        <taxon>Pseudomonadaceae</taxon>
        <taxon>Pseudomonas</taxon>
    </lineage>
</organism>
<evidence type="ECO:0000313" key="3">
    <source>
        <dbReference type="Proteomes" id="UP000486534"/>
    </source>
</evidence>
<gene>
    <name evidence="2" type="ORF">GDH07_07700</name>
</gene>
<dbReference type="Proteomes" id="UP000486534">
    <property type="component" value="Unassembled WGS sequence"/>
</dbReference>
<comment type="caution">
    <text evidence="2">The sequence shown here is derived from an EMBL/GenBank/DDBJ whole genome shotgun (WGS) entry which is preliminary data.</text>
</comment>
<evidence type="ECO:0000256" key="1">
    <source>
        <dbReference type="SAM" id="MobiDB-lite"/>
    </source>
</evidence>
<feature type="compositionally biased region" description="Polar residues" evidence="1">
    <location>
        <begin position="80"/>
        <end position="93"/>
    </location>
</feature>
<accession>A0A7X1PLT9</accession>
<sequence length="102" mass="11128">MITIDAFKAYGTRTGSPTQMPLDEITLLASPAALRALGDFLLQAAQRMQEDGMEHLHLQDAWADFDPGLHVDLVLVNSQQAAAHEPQTTTVDSADTPHGNYR</sequence>
<dbReference type="InterPro" id="IPR029083">
    <property type="entry name" value="Imm32"/>
</dbReference>
<proteinExistence type="predicted"/>
<dbReference type="EMBL" id="WHUV01000001">
    <property type="protein sequence ID" value="MQA53208.1"/>
    <property type="molecule type" value="Genomic_DNA"/>
</dbReference>
<feature type="region of interest" description="Disordered" evidence="1">
    <location>
        <begin position="80"/>
        <end position="102"/>
    </location>
</feature>
<dbReference type="AlphaFoldDB" id="A0A7X1PLT9"/>
<dbReference type="RefSeq" id="WP_053135857.1">
    <property type="nucleotide sequence ID" value="NZ_WHUV01000001.1"/>
</dbReference>
<protein>
    <submittedName>
        <fullName evidence="2">Uncharacterized protein</fullName>
    </submittedName>
</protein>